<sequence length="55" mass="6318">MAVSLRKREEVIYRAGVHVRHGHIEQETSEHAVIQKDDGKYVLIPQEDIAAKRLP</sequence>
<organism evidence="1 2">
    <name type="scientific">Streptomyces vastus</name>
    <dbReference type="NCBI Taxonomy" id="285451"/>
    <lineage>
        <taxon>Bacteria</taxon>
        <taxon>Bacillati</taxon>
        <taxon>Actinomycetota</taxon>
        <taxon>Actinomycetes</taxon>
        <taxon>Kitasatosporales</taxon>
        <taxon>Streptomycetaceae</taxon>
        <taxon>Streptomyces</taxon>
    </lineage>
</organism>
<accession>A0ABN3R376</accession>
<name>A0ABN3R376_9ACTN</name>
<protein>
    <submittedName>
        <fullName evidence="1">Uncharacterized protein</fullName>
    </submittedName>
</protein>
<keyword evidence="2" id="KW-1185">Reference proteome</keyword>
<dbReference type="EMBL" id="BAAASJ010000043">
    <property type="protein sequence ID" value="GAA2641728.1"/>
    <property type="molecule type" value="Genomic_DNA"/>
</dbReference>
<evidence type="ECO:0000313" key="2">
    <source>
        <dbReference type="Proteomes" id="UP001500151"/>
    </source>
</evidence>
<gene>
    <name evidence="1" type="ORF">GCM10010307_43520</name>
</gene>
<dbReference type="Proteomes" id="UP001500151">
    <property type="component" value="Unassembled WGS sequence"/>
</dbReference>
<evidence type="ECO:0000313" key="1">
    <source>
        <dbReference type="EMBL" id="GAA2641728.1"/>
    </source>
</evidence>
<comment type="caution">
    <text evidence="1">The sequence shown here is derived from an EMBL/GenBank/DDBJ whole genome shotgun (WGS) entry which is preliminary data.</text>
</comment>
<reference evidence="1 2" key="1">
    <citation type="journal article" date="2019" name="Int. J. Syst. Evol. Microbiol.">
        <title>The Global Catalogue of Microorganisms (GCM) 10K type strain sequencing project: providing services to taxonomists for standard genome sequencing and annotation.</title>
        <authorList>
            <consortium name="The Broad Institute Genomics Platform"/>
            <consortium name="The Broad Institute Genome Sequencing Center for Infectious Disease"/>
            <person name="Wu L."/>
            <person name="Ma J."/>
        </authorList>
    </citation>
    <scope>NUCLEOTIDE SEQUENCE [LARGE SCALE GENOMIC DNA]</scope>
    <source>
        <strain evidence="1 2">JCM 4524</strain>
    </source>
</reference>
<proteinExistence type="predicted"/>